<feature type="region of interest" description="Disordered" evidence="3">
    <location>
        <begin position="181"/>
        <end position="280"/>
    </location>
</feature>
<dbReference type="Gene3D" id="1.10.3880.10">
    <property type="entry name" value="Fe(II) trafficking protein YggX"/>
    <property type="match status" value="2"/>
</dbReference>
<reference evidence="4 5" key="1">
    <citation type="journal article" date="2012" name="ISME J.">
        <title>Nitrification expanded: discovery, physiology and genomics of a nitrite-oxidizing bacterium from the phylum Chloroflexi.</title>
        <authorList>
            <person name="Sorokin D.Y."/>
            <person name="Lucker S."/>
            <person name="Vejmelkova D."/>
            <person name="Kostrikina N.A."/>
            <person name="Kleerebezem R."/>
            <person name="Rijpstra W.I."/>
            <person name="Damste J.S."/>
            <person name="Le Paslier D."/>
            <person name="Muyzer G."/>
            <person name="Wagner M."/>
            <person name="van Loosdrecht M.C."/>
            <person name="Daims H."/>
        </authorList>
    </citation>
    <scope>NUCLEOTIDE SEQUENCE [LARGE SCALE GENOMIC DNA]</scope>
    <source>
        <strain evidence="5">none</strain>
    </source>
</reference>
<keyword evidence="5" id="KW-1185">Reference proteome</keyword>
<evidence type="ECO:0000313" key="5">
    <source>
        <dbReference type="Proteomes" id="UP000004221"/>
    </source>
</evidence>
<gene>
    <name evidence="4" type="ORF">NITHO_1700005</name>
</gene>
<sequence>MARMVECAKLGQTLPGMENPPFPGPLGERIHRDISQEAWDLWKQHEAEIINVLVTEYPLQPNDPDIQEFLRREMIPFFFGPDARAIDAWVPEVTEGVRMVECVKIGHTLPGLPEPPFPGKLGDRIYNEVSELAWNSWKEHLSMLMNNYSLNPGDPAVRKMLRDEMEEFFFSERARVPADWIPTGPEGWVEDTERQGGEHSHGDGELGFCEKHAPGWNAMDDEEDPAAQGLPGMPGTPGMGGFGTPKFSTSNIPGLNPNPPKAGPGMPGMGFSFSKKPRQN</sequence>
<dbReference type="GO" id="GO:0005506">
    <property type="term" value="F:iron ion binding"/>
    <property type="evidence" value="ECO:0007669"/>
    <property type="project" value="UniProtKB-UniRule"/>
</dbReference>
<dbReference type="GO" id="GO:0005829">
    <property type="term" value="C:cytosol"/>
    <property type="evidence" value="ECO:0007669"/>
    <property type="project" value="TreeGrafter"/>
</dbReference>
<dbReference type="InterPro" id="IPR007457">
    <property type="entry name" value="Fe_traffick_prot_YggX"/>
</dbReference>
<proteinExistence type="inferred from homology"/>
<keyword evidence="1 2" id="KW-0408">Iron</keyword>
<dbReference type="Pfam" id="PF04362">
    <property type="entry name" value="Iron_traffic"/>
    <property type="match status" value="2"/>
</dbReference>
<dbReference type="GO" id="GO:0034599">
    <property type="term" value="P:cellular response to oxidative stress"/>
    <property type="evidence" value="ECO:0007669"/>
    <property type="project" value="TreeGrafter"/>
</dbReference>
<dbReference type="Proteomes" id="UP000004221">
    <property type="component" value="Unassembled WGS sequence"/>
</dbReference>
<dbReference type="RefSeq" id="WP_008475530.1">
    <property type="nucleotide sequence ID" value="NZ_CAGS01000080.1"/>
</dbReference>
<evidence type="ECO:0000256" key="1">
    <source>
        <dbReference type="ARBA" id="ARBA00023004"/>
    </source>
</evidence>
<evidence type="ECO:0000256" key="3">
    <source>
        <dbReference type="SAM" id="MobiDB-lite"/>
    </source>
</evidence>
<dbReference type="AlphaFoldDB" id="I4EE35"/>
<dbReference type="PANTHER" id="PTHR36965">
    <property type="entry name" value="FE(2+)-TRAFFICKING PROTEIN-RELATED"/>
    <property type="match status" value="1"/>
</dbReference>
<evidence type="ECO:0000313" key="4">
    <source>
        <dbReference type="EMBL" id="CCF82947.1"/>
    </source>
</evidence>
<protein>
    <recommendedName>
        <fullName evidence="2">Probable Fe(2+)-trafficking protein</fullName>
    </recommendedName>
</protein>
<evidence type="ECO:0000256" key="2">
    <source>
        <dbReference type="HAMAP-Rule" id="MF_00686"/>
    </source>
</evidence>
<dbReference type="HAMAP" id="MF_00686">
    <property type="entry name" value="Fe_traffic_YggX"/>
    <property type="match status" value="1"/>
</dbReference>
<dbReference type="PANTHER" id="PTHR36965:SF1">
    <property type="entry name" value="FE(2+)-TRAFFICKING PROTEIN-RELATED"/>
    <property type="match status" value="1"/>
</dbReference>
<accession>I4EE35</accession>
<dbReference type="EMBL" id="CAGS01000080">
    <property type="protein sequence ID" value="CCF82947.1"/>
    <property type="molecule type" value="Genomic_DNA"/>
</dbReference>
<dbReference type="NCBIfam" id="NF003817">
    <property type="entry name" value="PRK05408.1"/>
    <property type="match status" value="2"/>
</dbReference>
<comment type="function">
    <text evidence="2">Could be a mediator in iron transactions between iron acquisition and iron-requiring processes, such as synthesis and/or repair of Fe-S clusters in biosynthetic enzymes.</text>
</comment>
<organism evidence="4 5">
    <name type="scientific">Nitrolancea hollandica Lb</name>
    <dbReference type="NCBI Taxonomy" id="1129897"/>
    <lineage>
        <taxon>Bacteria</taxon>
        <taxon>Pseudomonadati</taxon>
        <taxon>Thermomicrobiota</taxon>
        <taxon>Thermomicrobia</taxon>
        <taxon>Sphaerobacterales</taxon>
        <taxon>Sphaerobacterineae</taxon>
        <taxon>Sphaerobacteraceae</taxon>
        <taxon>Nitrolancea</taxon>
    </lineage>
</organism>
<name>I4EE35_9BACT</name>
<dbReference type="SUPFAM" id="SSF111148">
    <property type="entry name" value="YggX-like"/>
    <property type="match status" value="2"/>
</dbReference>
<comment type="similarity">
    <text evidence="2">Belongs to the Fe(2+)-trafficking protein family.</text>
</comment>
<comment type="caution">
    <text evidence="4">The sequence shown here is derived from an EMBL/GenBank/DDBJ whole genome shotgun (WGS) entry which is preliminary data.</text>
</comment>
<feature type="compositionally biased region" description="Basic and acidic residues" evidence="3">
    <location>
        <begin position="191"/>
        <end position="213"/>
    </location>
</feature>
<dbReference type="InterPro" id="IPR036766">
    <property type="entry name" value="Fe_traffick_prot_YggX_sf"/>
</dbReference>